<organism evidence="2 3">
    <name type="scientific">Rhynchosporium agropyri</name>
    <dbReference type="NCBI Taxonomy" id="914238"/>
    <lineage>
        <taxon>Eukaryota</taxon>
        <taxon>Fungi</taxon>
        <taxon>Dikarya</taxon>
        <taxon>Ascomycota</taxon>
        <taxon>Pezizomycotina</taxon>
        <taxon>Leotiomycetes</taxon>
        <taxon>Helotiales</taxon>
        <taxon>Ploettnerulaceae</taxon>
        <taxon>Rhynchosporium</taxon>
    </lineage>
</organism>
<protein>
    <submittedName>
        <fullName evidence="2">Uncharacterized protein</fullName>
    </submittedName>
</protein>
<evidence type="ECO:0000313" key="3">
    <source>
        <dbReference type="Proteomes" id="UP000178912"/>
    </source>
</evidence>
<gene>
    <name evidence="2" type="ORF">RAG0_04397</name>
</gene>
<feature type="compositionally biased region" description="Basic and acidic residues" evidence="1">
    <location>
        <begin position="37"/>
        <end position="52"/>
    </location>
</feature>
<dbReference type="Proteomes" id="UP000178912">
    <property type="component" value="Unassembled WGS sequence"/>
</dbReference>
<reference evidence="3" key="1">
    <citation type="submission" date="2016-03" db="EMBL/GenBank/DDBJ databases">
        <authorList>
            <person name="Guldener U."/>
        </authorList>
    </citation>
    <scope>NUCLEOTIDE SEQUENCE [LARGE SCALE GENOMIC DNA]</scope>
    <source>
        <strain evidence="3">04CH-RAC-A.6.1</strain>
    </source>
</reference>
<dbReference type="AlphaFoldDB" id="A0A1E1K8J2"/>
<keyword evidence="3" id="KW-1185">Reference proteome</keyword>
<accession>A0A1E1K8J2</accession>
<feature type="compositionally biased region" description="Polar residues" evidence="1">
    <location>
        <begin position="1"/>
        <end position="14"/>
    </location>
</feature>
<proteinExistence type="predicted"/>
<name>A0A1E1K8J2_9HELO</name>
<feature type="region of interest" description="Disordered" evidence="1">
    <location>
        <begin position="1"/>
        <end position="101"/>
    </location>
</feature>
<dbReference type="OrthoDB" id="5234213at2759"/>
<sequence>MSPSNTSKISQAKATIQKVAPAPTEGQTDGRGVSGAEMKRQGGEKGDGEGGKKTLRQIAMGKLDENPSQLGDPISLKAETSDSEPTDQDRGARGGSGKSKL</sequence>
<evidence type="ECO:0000256" key="1">
    <source>
        <dbReference type="SAM" id="MobiDB-lite"/>
    </source>
</evidence>
<dbReference type="EMBL" id="FJUX01000018">
    <property type="protein sequence ID" value="CZS94383.1"/>
    <property type="molecule type" value="Genomic_DNA"/>
</dbReference>
<evidence type="ECO:0000313" key="2">
    <source>
        <dbReference type="EMBL" id="CZS94383.1"/>
    </source>
</evidence>